<gene>
    <name evidence="2" type="ORF">N7532_012042</name>
</gene>
<feature type="compositionally biased region" description="Polar residues" evidence="1">
    <location>
        <begin position="295"/>
        <end position="308"/>
    </location>
</feature>
<dbReference type="Proteomes" id="UP001149074">
    <property type="component" value="Unassembled WGS sequence"/>
</dbReference>
<reference evidence="2" key="1">
    <citation type="submission" date="2022-11" db="EMBL/GenBank/DDBJ databases">
        <authorList>
            <person name="Petersen C."/>
        </authorList>
    </citation>
    <scope>NUCLEOTIDE SEQUENCE</scope>
    <source>
        <strain evidence="2">IBT 30761</strain>
    </source>
</reference>
<evidence type="ECO:0000313" key="2">
    <source>
        <dbReference type="EMBL" id="KAJ5082999.1"/>
    </source>
</evidence>
<feature type="compositionally biased region" description="Low complexity" evidence="1">
    <location>
        <begin position="90"/>
        <end position="101"/>
    </location>
</feature>
<feature type="compositionally biased region" description="Polar residues" evidence="1">
    <location>
        <begin position="336"/>
        <end position="356"/>
    </location>
</feature>
<feature type="region of interest" description="Disordered" evidence="1">
    <location>
        <begin position="1"/>
        <end position="264"/>
    </location>
</feature>
<evidence type="ECO:0008006" key="4">
    <source>
        <dbReference type="Google" id="ProtNLM"/>
    </source>
</evidence>
<feature type="compositionally biased region" description="Polar residues" evidence="1">
    <location>
        <begin position="38"/>
        <end position="54"/>
    </location>
</feature>
<feature type="compositionally biased region" description="Polar residues" evidence="1">
    <location>
        <begin position="245"/>
        <end position="262"/>
    </location>
</feature>
<accession>A0A9W9EJK8</accession>
<organism evidence="2 3">
    <name type="scientific">Penicillium argentinense</name>
    <dbReference type="NCBI Taxonomy" id="1131581"/>
    <lineage>
        <taxon>Eukaryota</taxon>
        <taxon>Fungi</taxon>
        <taxon>Dikarya</taxon>
        <taxon>Ascomycota</taxon>
        <taxon>Pezizomycotina</taxon>
        <taxon>Eurotiomycetes</taxon>
        <taxon>Eurotiomycetidae</taxon>
        <taxon>Eurotiales</taxon>
        <taxon>Aspergillaceae</taxon>
        <taxon>Penicillium</taxon>
    </lineage>
</organism>
<feature type="compositionally biased region" description="Low complexity" evidence="1">
    <location>
        <begin position="642"/>
        <end position="651"/>
    </location>
</feature>
<dbReference type="RefSeq" id="XP_056469521.1">
    <property type="nucleotide sequence ID" value="XM_056624533.1"/>
</dbReference>
<feature type="region of interest" description="Disordered" evidence="1">
    <location>
        <begin position="620"/>
        <end position="705"/>
    </location>
</feature>
<feature type="compositionally biased region" description="Basic and acidic residues" evidence="1">
    <location>
        <begin position="64"/>
        <end position="76"/>
    </location>
</feature>
<evidence type="ECO:0000313" key="3">
    <source>
        <dbReference type="Proteomes" id="UP001149074"/>
    </source>
</evidence>
<feature type="compositionally biased region" description="Basic and acidic residues" evidence="1">
    <location>
        <begin position="694"/>
        <end position="703"/>
    </location>
</feature>
<dbReference type="EMBL" id="JAPQKI010000011">
    <property type="protein sequence ID" value="KAJ5082999.1"/>
    <property type="molecule type" value="Genomic_DNA"/>
</dbReference>
<proteinExistence type="predicted"/>
<feature type="compositionally biased region" description="Low complexity" evidence="1">
    <location>
        <begin position="312"/>
        <end position="330"/>
    </location>
</feature>
<protein>
    <recommendedName>
        <fullName evidence="4">S-adenosylmethionine-dependent methyltransferase-like protein</fullName>
    </recommendedName>
</protein>
<feature type="compositionally biased region" description="Polar residues" evidence="1">
    <location>
        <begin position="163"/>
        <end position="183"/>
    </location>
</feature>
<feature type="region of interest" description="Disordered" evidence="1">
    <location>
        <begin position="292"/>
        <end position="362"/>
    </location>
</feature>
<dbReference type="OrthoDB" id="4155914at2759"/>
<comment type="caution">
    <text evidence="2">The sequence shown here is derived from an EMBL/GenBank/DDBJ whole genome shotgun (WGS) entry which is preliminary data.</text>
</comment>
<reference evidence="2" key="2">
    <citation type="journal article" date="2023" name="IMA Fungus">
        <title>Comparative genomic study of the Penicillium genus elucidates a diverse pangenome and 15 lateral gene transfer events.</title>
        <authorList>
            <person name="Petersen C."/>
            <person name="Sorensen T."/>
            <person name="Nielsen M.R."/>
            <person name="Sondergaard T.E."/>
            <person name="Sorensen J.L."/>
            <person name="Fitzpatrick D.A."/>
            <person name="Frisvad J.C."/>
            <person name="Nielsen K.L."/>
        </authorList>
    </citation>
    <scope>NUCLEOTIDE SEQUENCE</scope>
    <source>
        <strain evidence="2">IBT 30761</strain>
    </source>
</reference>
<name>A0A9W9EJK8_9EURO</name>
<dbReference type="AlphaFoldDB" id="A0A9W9EJK8"/>
<feature type="compositionally biased region" description="Low complexity" evidence="1">
    <location>
        <begin position="10"/>
        <end position="22"/>
    </location>
</feature>
<keyword evidence="3" id="KW-1185">Reference proteome</keyword>
<evidence type="ECO:0000256" key="1">
    <source>
        <dbReference type="SAM" id="MobiDB-lite"/>
    </source>
</evidence>
<sequence length="738" mass="81750">MPLFSRKSKSPSNSSSRFPGRSVENLVPVFDGRPSHAPIQQTPASTNTHHQLNPTAPAGNPDYEAEHRVVDPRFAYHEPSGPALSQPEVQSSLHRSQSQRQPHLQQRGDRPTVSVVAPEPQPRRLQKSGFGGRPSSGLLDRSASVSVKGKTISHPIAHPASPQVPSLNTSDEFIARNNYNDPSPATAHPSGYEPRSTSLAYQHQHQQHFRHSSRDTLERLPQAQYPPHQLPTSTDSLPYPRPLVRSNTDPKLLEQQYSQPSPTELARDSLYYAEGHRGQPQTSQQDLVLNARPPSRQSYEPPSPISSRTHPDAMQQASAQAPQSSSDQPSGDTSRRASTTTQNMPDQPGRQTPTSSRQREDLSDIDVRALLQKHEELQTKYSKVKRYYFDKEAQVQHLQNTVAHQRMAVSRTVLDDNEYANRFQRLDGAIKDLAFSVRKDWRSIPSWLHGLVTDDAIQTGTKEMTAVGRAVVSKWLGEEVFNKHFHPGLDPALSVQLKNIEMNLRRQQMRPSTDEDRENSIARLSNWRRTTFDGLGDALSTPDAQEHRAELIEHLIAELASFLSTQLHDPALPGLEAGVRMIIENTINIVEKIPLEARDVYVEYLPVNVSFNEGFMKVEGQLPPLTHQPPPPADQEPEDAAAAEGDSSPASNSTGAGDGTSPAPRESKKKSVFGNFITRKAPGPESGRPAAANPHDEKADHPEVAAPTRIRFSSFLTVEVRGKGPAMVLVKAPVWLIE</sequence>
<dbReference type="GeneID" id="81363512"/>